<proteinExistence type="predicted"/>
<name>A0A0E2BJD2_9LEPT</name>
<dbReference type="Proteomes" id="UP000006329">
    <property type="component" value="Unassembled WGS sequence"/>
</dbReference>
<dbReference type="EMBL" id="AHON02000014">
    <property type="protein sequence ID" value="EKO35290.1"/>
    <property type="molecule type" value="Genomic_DNA"/>
</dbReference>
<organism evidence="4 5">
    <name type="scientific">Leptospira santarosai str. MOR084</name>
    <dbReference type="NCBI Taxonomy" id="1049984"/>
    <lineage>
        <taxon>Bacteria</taxon>
        <taxon>Pseudomonadati</taxon>
        <taxon>Spirochaetota</taxon>
        <taxon>Spirochaetia</taxon>
        <taxon>Leptospirales</taxon>
        <taxon>Leptospiraceae</taxon>
        <taxon>Leptospira</taxon>
    </lineage>
</organism>
<dbReference type="GO" id="GO:0000160">
    <property type="term" value="P:phosphorelay signal transduction system"/>
    <property type="evidence" value="ECO:0007669"/>
    <property type="project" value="InterPro"/>
</dbReference>
<evidence type="ECO:0000259" key="3">
    <source>
        <dbReference type="PROSITE" id="PS50110"/>
    </source>
</evidence>
<dbReference type="SMART" id="SM00448">
    <property type="entry name" value="REC"/>
    <property type="match status" value="1"/>
</dbReference>
<keyword evidence="5" id="KW-1185">Reference proteome</keyword>
<dbReference type="PROSITE" id="PS50110">
    <property type="entry name" value="RESPONSE_REGULATORY"/>
    <property type="match status" value="1"/>
</dbReference>
<accession>A0A0E2BJD2</accession>
<dbReference type="PANTHER" id="PTHR44591">
    <property type="entry name" value="STRESS RESPONSE REGULATOR PROTEIN 1"/>
    <property type="match status" value="1"/>
</dbReference>
<dbReference type="AlphaFoldDB" id="A0A0E2BJD2"/>
<sequence>MCSRKNKVQRAIEVCAFGINGEDLLKDTVTNNAILCVDDEPIILIALKQELKKQFGSEFQYETAVNASEALEVVEDLAENGINVILILSDWRMPGIKGDEFLIHVHQKYPDIRSILITGYIDDAAVERVKKEAGTYAVLPKPWDPQQLADAVKVCCSRN</sequence>
<gene>
    <name evidence="4" type="ORF">LEP1GSC179_2042</name>
</gene>
<evidence type="ECO:0000313" key="4">
    <source>
        <dbReference type="EMBL" id="EKO35290.1"/>
    </source>
</evidence>
<dbReference type="Pfam" id="PF00072">
    <property type="entry name" value="Response_reg"/>
    <property type="match status" value="1"/>
</dbReference>
<evidence type="ECO:0000256" key="2">
    <source>
        <dbReference type="PROSITE-ProRule" id="PRU00169"/>
    </source>
</evidence>
<comment type="caution">
    <text evidence="4">The sequence shown here is derived from an EMBL/GenBank/DDBJ whole genome shotgun (WGS) entry which is preliminary data.</text>
</comment>
<feature type="domain" description="Response regulatory" evidence="3">
    <location>
        <begin position="33"/>
        <end position="156"/>
    </location>
</feature>
<dbReference type="PANTHER" id="PTHR44591:SF19">
    <property type="entry name" value="TWO-COMPONENT RESPONSE REGULATOR-RELATED"/>
    <property type="match status" value="1"/>
</dbReference>
<dbReference type="InterPro" id="IPR050595">
    <property type="entry name" value="Bact_response_regulator"/>
</dbReference>
<dbReference type="Gene3D" id="3.40.50.2300">
    <property type="match status" value="1"/>
</dbReference>
<dbReference type="SUPFAM" id="SSF52172">
    <property type="entry name" value="CheY-like"/>
    <property type="match status" value="1"/>
</dbReference>
<dbReference type="InterPro" id="IPR001789">
    <property type="entry name" value="Sig_transdc_resp-reg_receiver"/>
</dbReference>
<dbReference type="InterPro" id="IPR011006">
    <property type="entry name" value="CheY-like_superfamily"/>
</dbReference>
<protein>
    <submittedName>
        <fullName evidence="4">Response regulator receiver domain protein</fullName>
    </submittedName>
</protein>
<keyword evidence="1 2" id="KW-0597">Phosphoprotein</keyword>
<feature type="modified residue" description="4-aspartylphosphate" evidence="2">
    <location>
        <position position="90"/>
    </location>
</feature>
<evidence type="ECO:0000313" key="5">
    <source>
        <dbReference type="Proteomes" id="UP000006329"/>
    </source>
</evidence>
<evidence type="ECO:0000256" key="1">
    <source>
        <dbReference type="ARBA" id="ARBA00022553"/>
    </source>
</evidence>
<reference evidence="4" key="1">
    <citation type="submission" date="2012-10" db="EMBL/GenBank/DDBJ databases">
        <authorList>
            <person name="Harkins D.M."/>
            <person name="Durkin A.S."/>
            <person name="Brinkac L.M."/>
            <person name="Haft D.H."/>
            <person name="Selengut J.D."/>
            <person name="Sanka R."/>
            <person name="DePew J."/>
            <person name="Purushe J."/>
            <person name="Matthias M.A."/>
            <person name="Vinetz J.M."/>
            <person name="Sutton G.G."/>
            <person name="Nierman W.C."/>
            <person name="Fouts D.E."/>
        </authorList>
    </citation>
    <scope>NUCLEOTIDE SEQUENCE [LARGE SCALE GENOMIC DNA]</scope>
    <source>
        <strain evidence="4">MOR084</strain>
    </source>
</reference>